<organism evidence="5 6">
    <name type="scientific">Sulfurimonas diazotrophicus</name>
    <dbReference type="NCBI Taxonomy" id="3131939"/>
    <lineage>
        <taxon>Bacteria</taxon>
        <taxon>Pseudomonadati</taxon>
        <taxon>Campylobacterota</taxon>
        <taxon>Epsilonproteobacteria</taxon>
        <taxon>Campylobacterales</taxon>
        <taxon>Sulfurimonadaceae</taxon>
        <taxon>Sulfurimonas</taxon>
    </lineage>
</organism>
<evidence type="ECO:0000256" key="4">
    <source>
        <dbReference type="ARBA" id="ARBA00022801"/>
    </source>
</evidence>
<dbReference type="SUPFAM" id="SSF53163">
    <property type="entry name" value="HybD-like"/>
    <property type="match status" value="1"/>
</dbReference>
<name>A0ABZ3HAE4_9BACT</name>
<gene>
    <name evidence="5" type="ORF">WCY31_12575</name>
</gene>
<keyword evidence="4" id="KW-0378">Hydrolase</keyword>
<dbReference type="GO" id="GO:0006508">
    <property type="term" value="P:proteolysis"/>
    <property type="evidence" value="ECO:0007669"/>
    <property type="project" value="UniProtKB-KW"/>
</dbReference>
<dbReference type="PANTHER" id="PTHR30302">
    <property type="entry name" value="HYDROGENASE 1 MATURATION PROTEASE"/>
    <property type="match status" value="1"/>
</dbReference>
<accession>A0ABZ3HAE4</accession>
<dbReference type="Proteomes" id="UP001447842">
    <property type="component" value="Chromosome"/>
</dbReference>
<keyword evidence="3" id="KW-0064">Aspartyl protease</keyword>
<dbReference type="NCBIfam" id="TIGR00072">
    <property type="entry name" value="hydrog_prot"/>
    <property type="match status" value="1"/>
</dbReference>
<keyword evidence="6" id="KW-1185">Reference proteome</keyword>
<comment type="similarity">
    <text evidence="1">Belongs to the peptidase A31 family.</text>
</comment>
<dbReference type="EMBL" id="CP147920">
    <property type="protein sequence ID" value="XAU15058.1"/>
    <property type="molecule type" value="Genomic_DNA"/>
</dbReference>
<dbReference type="Pfam" id="PF01750">
    <property type="entry name" value="HycI"/>
    <property type="match status" value="1"/>
</dbReference>
<dbReference type="PANTHER" id="PTHR30302:SF1">
    <property type="entry name" value="HYDROGENASE 2 MATURATION PROTEASE"/>
    <property type="match status" value="1"/>
</dbReference>
<reference evidence="5 6" key="1">
    <citation type="submission" date="2024-03" db="EMBL/GenBank/DDBJ databases">
        <title>Sulfurimonas sp. HSL3-1.</title>
        <authorList>
            <person name="Wang S."/>
        </authorList>
    </citation>
    <scope>NUCLEOTIDE SEQUENCE [LARGE SCALE GENOMIC DNA]</scope>
    <source>
        <strain evidence="5 6">HSL3-1</strain>
    </source>
</reference>
<evidence type="ECO:0000256" key="3">
    <source>
        <dbReference type="ARBA" id="ARBA00022750"/>
    </source>
</evidence>
<dbReference type="RefSeq" id="WP_345970125.1">
    <property type="nucleotide sequence ID" value="NZ_CP147920.1"/>
</dbReference>
<dbReference type="PRINTS" id="PR00446">
    <property type="entry name" value="HYDRGNUPTAKE"/>
</dbReference>
<keyword evidence="2 5" id="KW-0645">Protease</keyword>
<dbReference type="InterPro" id="IPR023430">
    <property type="entry name" value="Pept_HybD-like_dom_sf"/>
</dbReference>
<dbReference type="GO" id="GO:0008233">
    <property type="term" value="F:peptidase activity"/>
    <property type="evidence" value="ECO:0007669"/>
    <property type="project" value="UniProtKB-KW"/>
</dbReference>
<sequence>MNRIALIGSGNAFFKDEGIGLYAAKYLKENYTFEPGVDIVDGGTLGFGLMPLLQEYDEVLIVNTASDEDVPAGTVTVRDCDTFLEGSLIKKTANEVEIAEMLQICSLTGNMAETSVISIVPDDIISVEVGLSAPLRAAWERYIETITARLAHAGVVCTKRSDDGVTLETILETFAAPSVALGRGF</sequence>
<dbReference type="InterPro" id="IPR000671">
    <property type="entry name" value="Peptidase_A31"/>
</dbReference>
<evidence type="ECO:0000313" key="5">
    <source>
        <dbReference type="EMBL" id="XAU15058.1"/>
    </source>
</evidence>
<dbReference type="Gene3D" id="3.40.50.1450">
    <property type="entry name" value="HybD-like"/>
    <property type="match status" value="1"/>
</dbReference>
<evidence type="ECO:0000256" key="2">
    <source>
        <dbReference type="ARBA" id="ARBA00022670"/>
    </source>
</evidence>
<protein>
    <submittedName>
        <fullName evidence="5">Hydrogenase maturation protease</fullName>
    </submittedName>
</protein>
<evidence type="ECO:0000256" key="1">
    <source>
        <dbReference type="ARBA" id="ARBA00006814"/>
    </source>
</evidence>
<proteinExistence type="inferred from homology"/>
<evidence type="ECO:0000313" key="6">
    <source>
        <dbReference type="Proteomes" id="UP001447842"/>
    </source>
</evidence>